<dbReference type="EMBL" id="JACGCZ010000015">
    <property type="protein sequence ID" value="MBA6143013.1"/>
    <property type="molecule type" value="Genomic_DNA"/>
</dbReference>
<dbReference type="Proteomes" id="UP000590738">
    <property type="component" value="Unassembled WGS sequence"/>
</dbReference>
<name>A0A7W2LLB0_9PSED</name>
<accession>A0A7W2LLB0</accession>
<dbReference type="AlphaFoldDB" id="A0A7W2LLB0"/>
<dbReference type="InterPro" id="IPR036217">
    <property type="entry name" value="MethylDNA_cys_MeTrfase_DNAb"/>
</dbReference>
<sequence>MLAMVPYGTVTSYGQLAKSMGKLTLPEPSAWPMRSTRFRSSCPATA</sequence>
<evidence type="ECO:0000313" key="2">
    <source>
        <dbReference type="Proteomes" id="UP000590738"/>
    </source>
</evidence>
<gene>
    <name evidence="1" type="ORF">H4B97_11105</name>
</gene>
<reference evidence="1 2" key="1">
    <citation type="submission" date="2020-07" db="EMBL/GenBank/DDBJ databases">
        <title>Diversity of carbapenemase encoding genes among Pseudomonas putida group clinical isolates in a tertiary Brazilian hospital.</title>
        <authorList>
            <person name="Alberto-Lei F."/>
            <person name="Nodari C.S."/>
            <person name="Streling A.P."/>
            <person name="Paulino J.T."/>
            <person name="Bessa-Neto F.O."/>
            <person name="Cayo R."/>
            <person name="Gales A.C."/>
        </authorList>
    </citation>
    <scope>NUCLEOTIDE SEQUENCE [LARGE SCALE GENOMIC DNA]</scope>
    <source>
        <strain evidence="1 2">12273</strain>
    </source>
</reference>
<proteinExistence type="predicted"/>
<dbReference type="SUPFAM" id="SSF46767">
    <property type="entry name" value="Methylated DNA-protein cysteine methyltransferase, C-terminal domain"/>
    <property type="match status" value="1"/>
</dbReference>
<evidence type="ECO:0000313" key="1">
    <source>
        <dbReference type="EMBL" id="MBA6143013.1"/>
    </source>
</evidence>
<protein>
    <submittedName>
        <fullName evidence="1">MGMT family protein</fullName>
    </submittedName>
</protein>
<comment type="caution">
    <text evidence="1">The sequence shown here is derived from an EMBL/GenBank/DDBJ whole genome shotgun (WGS) entry which is preliminary data.</text>
</comment>
<organism evidence="1 2">
    <name type="scientific">Pseudomonas juntendi</name>
    <dbReference type="NCBI Taxonomy" id="2666183"/>
    <lineage>
        <taxon>Bacteria</taxon>
        <taxon>Pseudomonadati</taxon>
        <taxon>Pseudomonadota</taxon>
        <taxon>Gammaproteobacteria</taxon>
        <taxon>Pseudomonadales</taxon>
        <taxon>Pseudomonadaceae</taxon>
        <taxon>Pseudomonas</taxon>
    </lineage>
</organism>